<keyword evidence="1" id="KW-0472">Membrane</keyword>
<dbReference type="InterPro" id="IPR006391">
    <property type="entry name" value="P-type_ATPase_bsu_IA"/>
</dbReference>
<dbReference type="EMBL" id="JAEDAQ010000262">
    <property type="protein sequence ID" value="MBH9582245.1"/>
    <property type="molecule type" value="Genomic_DNA"/>
</dbReference>
<keyword evidence="1" id="KW-1133">Transmembrane helix</keyword>
<sequence>EVDSEPFSSFLDKIISLVEGAERRKTPNEIALLTLLITLTIIFLVVILTLYPIARYLNLNIQIATLNALTVCLIPTT</sequence>
<organism evidence="2 3">
    <name type="scientific">Staphylococcus felis</name>
    <dbReference type="NCBI Taxonomy" id="46127"/>
    <lineage>
        <taxon>Bacteria</taxon>
        <taxon>Bacillati</taxon>
        <taxon>Bacillota</taxon>
        <taxon>Bacilli</taxon>
        <taxon>Bacillales</taxon>
        <taxon>Staphylococcaceae</taxon>
        <taxon>Staphylococcus</taxon>
    </lineage>
</organism>
<protein>
    <submittedName>
        <fullName evidence="2">Potassium-transporting ATPase subunit B</fullName>
    </submittedName>
</protein>
<feature type="transmembrane region" description="Helical" evidence="1">
    <location>
        <begin position="30"/>
        <end position="51"/>
    </location>
</feature>
<reference evidence="2 3" key="1">
    <citation type="submission" date="2020-12" db="EMBL/GenBank/DDBJ databases">
        <title>Genomic analysis of Staphylococcus felis from a cat with skin infection.</title>
        <authorList>
            <person name="Aslantas O."/>
            <person name="Keskin O."/>
            <person name="Buyukaltay K."/>
            <person name="Gullu Yucetepe A."/>
        </authorList>
    </citation>
    <scope>NUCLEOTIDE SEQUENCE [LARGE SCALE GENOMIC DNA]</scope>
    <source>
        <strain evidence="2 3">HARRANVET</strain>
    </source>
</reference>
<keyword evidence="3" id="KW-1185">Reference proteome</keyword>
<accession>A0ABS0QU13</accession>
<name>A0ABS0QU13_9STAP</name>
<evidence type="ECO:0000256" key="1">
    <source>
        <dbReference type="SAM" id="Phobius"/>
    </source>
</evidence>
<gene>
    <name evidence="2" type="ORF">I9026_13065</name>
</gene>
<comment type="caution">
    <text evidence="2">The sequence shown here is derived from an EMBL/GenBank/DDBJ whole genome shotgun (WGS) entry which is preliminary data.</text>
</comment>
<feature type="non-terminal residue" evidence="2">
    <location>
        <position position="1"/>
    </location>
</feature>
<proteinExistence type="predicted"/>
<dbReference type="Proteomes" id="UP000597038">
    <property type="component" value="Unassembled WGS sequence"/>
</dbReference>
<feature type="non-terminal residue" evidence="2">
    <location>
        <position position="77"/>
    </location>
</feature>
<keyword evidence="1" id="KW-0812">Transmembrane</keyword>
<evidence type="ECO:0000313" key="2">
    <source>
        <dbReference type="EMBL" id="MBH9582245.1"/>
    </source>
</evidence>
<dbReference type="PANTHER" id="PTHR43743">
    <property type="entry name" value="POTASSIUM-TRANSPORTING ATPASE ATP-BINDING SUBUNIT"/>
    <property type="match status" value="1"/>
</dbReference>
<evidence type="ECO:0000313" key="3">
    <source>
        <dbReference type="Proteomes" id="UP000597038"/>
    </source>
</evidence>
<dbReference type="PANTHER" id="PTHR43743:SF1">
    <property type="entry name" value="POTASSIUM-TRANSPORTING ATPASE ATP-BINDING SUBUNIT"/>
    <property type="match status" value="1"/>
</dbReference>